<dbReference type="RefSeq" id="WP_110885026.1">
    <property type="nucleotide sequence ID" value="NZ_QJSX01000001.1"/>
</dbReference>
<organism evidence="5 6">
    <name type="scientific">Deinococcus yavapaiensis KR-236</name>
    <dbReference type="NCBI Taxonomy" id="694435"/>
    <lineage>
        <taxon>Bacteria</taxon>
        <taxon>Thermotogati</taxon>
        <taxon>Deinococcota</taxon>
        <taxon>Deinococci</taxon>
        <taxon>Deinococcales</taxon>
        <taxon>Deinococcaceae</taxon>
        <taxon>Deinococcus</taxon>
    </lineage>
</organism>
<keyword evidence="2" id="KW-0812">Transmembrane</keyword>
<gene>
    <name evidence="5" type="ORF">DES52_101355</name>
</gene>
<accession>A0A318SAU9</accession>
<keyword evidence="6" id="KW-1185">Reference proteome</keyword>
<dbReference type="OrthoDB" id="9255830at2"/>
<evidence type="ECO:0000313" key="5">
    <source>
        <dbReference type="EMBL" id="PYE56550.1"/>
    </source>
</evidence>
<dbReference type="AlphaFoldDB" id="A0A318SAU9"/>
<dbReference type="Pfam" id="PF05128">
    <property type="entry name" value="DUF697"/>
    <property type="match status" value="1"/>
</dbReference>
<evidence type="ECO:0000256" key="4">
    <source>
        <dbReference type="ARBA" id="ARBA00023136"/>
    </source>
</evidence>
<reference evidence="5 6" key="1">
    <citation type="submission" date="2018-06" db="EMBL/GenBank/DDBJ databases">
        <title>Genomic Encyclopedia of Type Strains, Phase IV (KMG-IV): sequencing the most valuable type-strain genomes for metagenomic binning, comparative biology and taxonomic classification.</title>
        <authorList>
            <person name="Goeker M."/>
        </authorList>
    </citation>
    <scope>NUCLEOTIDE SEQUENCE [LARGE SCALE GENOMIC DNA]</scope>
    <source>
        <strain evidence="5 6">DSM 18048</strain>
    </source>
</reference>
<proteinExistence type="predicted"/>
<name>A0A318SAU9_9DEIO</name>
<comment type="subcellular location">
    <subcellularLocation>
        <location evidence="1">Membrane</location>
        <topology evidence="1">Multi-pass membrane protein</topology>
    </subcellularLocation>
</comment>
<evidence type="ECO:0000313" key="6">
    <source>
        <dbReference type="Proteomes" id="UP000248326"/>
    </source>
</evidence>
<evidence type="ECO:0000256" key="3">
    <source>
        <dbReference type="ARBA" id="ARBA00022989"/>
    </source>
</evidence>
<protein>
    <submittedName>
        <fullName evidence="5">Uncharacterized protein (DUF697 family)</fullName>
    </submittedName>
</protein>
<keyword evidence="3" id="KW-1133">Transmembrane helix</keyword>
<dbReference type="EMBL" id="QJSX01000001">
    <property type="protein sequence ID" value="PYE56550.1"/>
    <property type="molecule type" value="Genomic_DNA"/>
</dbReference>
<sequence>MLPLISQVLDNFNFDVDPNKSREENVEDVVKSAALLSGAIAVEPIPFADMLLITPVQAKMVLHVGKIYGFDMTPERAREVVTELGAVFAYGFAARQVMRGIIKTVAPIIGGVVTAPLVYGWTFALGKLAERYFQAKLEGRTFTKVEQKHVAQKVLPTVEKPTIEALGEFAKELKQRAEQKEQGKDGVKDLN</sequence>
<keyword evidence="4" id="KW-0472">Membrane</keyword>
<comment type="caution">
    <text evidence="5">The sequence shown here is derived from an EMBL/GenBank/DDBJ whole genome shotgun (WGS) entry which is preliminary data.</text>
</comment>
<evidence type="ECO:0000256" key="2">
    <source>
        <dbReference type="ARBA" id="ARBA00022692"/>
    </source>
</evidence>
<evidence type="ECO:0000256" key="1">
    <source>
        <dbReference type="ARBA" id="ARBA00004141"/>
    </source>
</evidence>
<dbReference type="GO" id="GO:0016020">
    <property type="term" value="C:membrane"/>
    <property type="evidence" value="ECO:0007669"/>
    <property type="project" value="UniProtKB-SubCell"/>
</dbReference>
<dbReference type="InterPro" id="IPR021147">
    <property type="entry name" value="DUF697"/>
</dbReference>
<dbReference type="Proteomes" id="UP000248326">
    <property type="component" value="Unassembled WGS sequence"/>
</dbReference>